<dbReference type="PROSITE" id="PS50097">
    <property type="entry name" value="BTB"/>
    <property type="match status" value="1"/>
</dbReference>
<dbReference type="SUPFAM" id="SSF54695">
    <property type="entry name" value="POZ domain"/>
    <property type="match status" value="1"/>
</dbReference>
<gene>
    <name evidence="2" type="ORF">MAR_032946</name>
</gene>
<organism evidence="2 3">
    <name type="scientific">Mya arenaria</name>
    <name type="common">Soft-shell clam</name>
    <dbReference type="NCBI Taxonomy" id="6604"/>
    <lineage>
        <taxon>Eukaryota</taxon>
        <taxon>Metazoa</taxon>
        <taxon>Spiralia</taxon>
        <taxon>Lophotrochozoa</taxon>
        <taxon>Mollusca</taxon>
        <taxon>Bivalvia</taxon>
        <taxon>Autobranchia</taxon>
        <taxon>Heteroconchia</taxon>
        <taxon>Euheterodonta</taxon>
        <taxon>Imparidentia</taxon>
        <taxon>Neoheterodontei</taxon>
        <taxon>Myida</taxon>
        <taxon>Myoidea</taxon>
        <taxon>Myidae</taxon>
        <taxon>Mya</taxon>
    </lineage>
</organism>
<accession>A0ABY7GA26</accession>
<protein>
    <submittedName>
        <fullName evidence="2">BAT38-like protein</fullName>
    </submittedName>
</protein>
<evidence type="ECO:0000313" key="2">
    <source>
        <dbReference type="EMBL" id="WAR30404.1"/>
    </source>
</evidence>
<dbReference type="Gene3D" id="3.30.710.10">
    <property type="entry name" value="Potassium Channel Kv1.1, Chain A"/>
    <property type="match status" value="1"/>
</dbReference>
<keyword evidence="3" id="KW-1185">Reference proteome</keyword>
<dbReference type="Pfam" id="PF00651">
    <property type="entry name" value="BTB"/>
    <property type="match status" value="1"/>
</dbReference>
<evidence type="ECO:0000259" key="1">
    <source>
        <dbReference type="PROSITE" id="PS50097"/>
    </source>
</evidence>
<dbReference type="InterPro" id="IPR000210">
    <property type="entry name" value="BTB/POZ_dom"/>
</dbReference>
<dbReference type="SMART" id="SM00225">
    <property type="entry name" value="BTB"/>
    <property type="match status" value="1"/>
</dbReference>
<name>A0ABY7GA26_MYAAR</name>
<reference evidence="2" key="1">
    <citation type="submission" date="2022-11" db="EMBL/GenBank/DDBJ databases">
        <title>Centuries of genome instability and evolution in soft-shell clam transmissible cancer (bioRxiv).</title>
        <authorList>
            <person name="Hart S.F.M."/>
            <person name="Yonemitsu M.A."/>
            <person name="Giersch R.M."/>
            <person name="Beal B.F."/>
            <person name="Arriagada G."/>
            <person name="Davis B.W."/>
            <person name="Ostrander E.A."/>
            <person name="Goff S.P."/>
            <person name="Metzger M.J."/>
        </authorList>
    </citation>
    <scope>NUCLEOTIDE SEQUENCE</scope>
    <source>
        <strain evidence="2">MELC-2E11</strain>
        <tissue evidence="2">Siphon/mantle</tissue>
    </source>
</reference>
<sequence length="299" mass="35088">MSFVKNDIKEVLDEYVLLKKSVSETTSAVDVSMFGESNGLADVTLVVEGRRIPVTKAVLAFSSPVFLAMFQSDFKEKEKSEIPLPDKKLPAFVMFLRCLYPNIMEKVTAESVYDVIYLANEYQTEHLRIACEQVMVKELFKWEDPTSPGCCLEVYRHLAIAETCQLDELRARCIGIAAEATQKDRESAATVYPISEKMERIVEKQTIKKHEINTADLKDLLNGFGGKKARQQREVVVLVGMKRCQHSNIPYNDIYHYPDYYYYYYNNYYYNYSYYYSYYYYYNYYDNATTYNYNFNEKH</sequence>
<evidence type="ECO:0000313" key="3">
    <source>
        <dbReference type="Proteomes" id="UP001164746"/>
    </source>
</evidence>
<dbReference type="Proteomes" id="UP001164746">
    <property type="component" value="Chromosome 17"/>
</dbReference>
<dbReference type="PANTHER" id="PTHR22744">
    <property type="entry name" value="HELIX LOOP HELIX PROTEIN 21-RELATED"/>
    <property type="match status" value="1"/>
</dbReference>
<dbReference type="PANTHER" id="PTHR22744:SF17">
    <property type="entry name" value="BTB DOMAIN-CONTAINING PROTEIN"/>
    <property type="match status" value="1"/>
</dbReference>
<dbReference type="EMBL" id="CP111028">
    <property type="protein sequence ID" value="WAR30404.1"/>
    <property type="molecule type" value="Genomic_DNA"/>
</dbReference>
<feature type="domain" description="BTB" evidence="1">
    <location>
        <begin position="41"/>
        <end position="100"/>
    </location>
</feature>
<dbReference type="InterPro" id="IPR011333">
    <property type="entry name" value="SKP1/BTB/POZ_sf"/>
</dbReference>
<proteinExistence type="predicted"/>